<organism evidence="2">
    <name type="scientific">Sesamum latifolium</name>
    <dbReference type="NCBI Taxonomy" id="2727402"/>
    <lineage>
        <taxon>Eukaryota</taxon>
        <taxon>Viridiplantae</taxon>
        <taxon>Streptophyta</taxon>
        <taxon>Embryophyta</taxon>
        <taxon>Tracheophyta</taxon>
        <taxon>Spermatophyta</taxon>
        <taxon>Magnoliopsida</taxon>
        <taxon>eudicotyledons</taxon>
        <taxon>Gunneridae</taxon>
        <taxon>Pentapetalae</taxon>
        <taxon>asterids</taxon>
        <taxon>lamiids</taxon>
        <taxon>Lamiales</taxon>
        <taxon>Pedaliaceae</taxon>
        <taxon>Sesamum</taxon>
    </lineage>
</organism>
<dbReference type="AlphaFoldDB" id="A0AAW2YAM2"/>
<dbReference type="EMBL" id="JACGWN010000001">
    <property type="protein sequence ID" value="KAL0462804.1"/>
    <property type="molecule type" value="Genomic_DNA"/>
</dbReference>
<sequence length="434" mass="49425">MSACISKHHSSTSHTEKEPKPPGNTLDPNENTRDLRGIINYRRKGKTVVSNDVIDAPAALTPAFNANDPIANDDRYPHLHVPVVEPLVEPPRSEHVEVASPDDFNYEDPLIAELLDKNWNAEDKRQNAPHFTNIEAVEEMNKGSDRDTCPSMVPNSRSEETPPKIVENNKNFFRGETSRQRCPDDQLLEHSPPSESEGEEELTPVSNRFQSLEDMETNDIFHLIESTRKNTPTDKDYETGGSNVEAQGHRSRENTNQEMILTDSTASHRHKRNKSLEEDMPKSLKTGEPFVQLDVHYYTRKFGFYSVFANANNKIWCFAKFGVDIQIIQDHSQFLHVKVSSGIIPTDIICTFVYAKCYRNPRRILWEELVKLSNQDIPWIVGGDFNVILHPNENQGGDMQRLGPMDDFNDMMLDTGLIDAGFEGDSFTWTNKRI</sequence>
<feature type="region of interest" description="Disordered" evidence="1">
    <location>
        <begin position="1"/>
        <end position="36"/>
    </location>
</feature>
<feature type="region of interest" description="Disordered" evidence="1">
    <location>
        <begin position="228"/>
        <end position="254"/>
    </location>
</feature>
<protein>
    <recommendedName>
        <fullName evidence="3">Reverse transcriptase</fullName>
    </recommendedName>
</protein>
<gene>
    <name evidence="2" type="ORF">Slati_0168000</name>
</gene>
<proteinExistence type="predicted"/>
<feature type="compositionally biased region" description="Basic and acidic residues" evidence="1">
    <location>
        <begin position="228"/>
        <end position="238"/>
    </location>
</feature>
<reference evidence="2" key="2">
    <citation type="journal article" date="2024" name="Plant">
        <title>Genomic evolution and insights into agronomic trait innovations of Sesamum species.</title>
        <authorList>
            <person name="Miao H."/>
            <person name="Wang L."/>
            <person name="Qu L."/>
            <person name="Liu H."/>
            <person name="Sun Y."/>
            <person name="Le M."/>
            <person name="Wang Q."/>
            <person name="Wei S."/>
            <person name="Zheng Y."/>
            <person name="Lin W."/>
            <person name="Duan Y."/>
            <person name="Cao H."/>
            <person name="Xiong S."/>
            <person name="Wang X."/>
            <person name="Wei L."/>
            <person name="Li C."/>
            <person name="Ma Q."/>
            <person name="Ju M."/>
            <person name="Zhao R."/>
            <person name="Li G."/>
            <person name="Mu C."/>
            <person name="Tian Q."/>
            <person name="Mei H."/>
            <person name="Zhang T."/>
            <person name="Gao T."/>
            <person name="Zhang H."/>
        </authorList>
    </citation>
    <scope>NUCLEOTIDE SEQUENCE</scope>
    <source>
        <strain evidence="2">KEN1</strain>
    </source>
</reference>
<feature type="compositionally biased region" description="Basic and acidic residues" evidence="1">
    <location>
        <begin position="176"/>
        <end position="188"/>
    </location>
</feature>
<dbReference type="PANTHER" id="PTHR33710:SF62">
    <property type="entry name" value="DUF4283 DOMAIN PROTEIN"/>
    <property type="match status" value="1"/>
</dbReference>
<evidence type="ECO:0000313" key="2">
    <source>
        <dbReference type="EMBL" id="KAL0462804.1"/>
    </source>
</evidence>
<dbReference type="InterPro" id="IPR036691">
    <property type="entry name" value="Endo/exonu/phosph_ase_sf"/>
</dbReference>
<evidence type="ECO:0008006" key="3">
    <source>
        <dbReference type="Google" id="ProtNLM"/>
    </source>
</evidence>
<feature type="compositionally biased region" description="Basic residues" evidence="1">
    <location>
        <begin position="1"/>
        <end position="11"/>
    </location>
</feature>
<reference evidence="2" key="1">
    <citation type="submission" date="2020-06" db="EMBL/GenBank/DDBJ databases">
        <authorList>
            <person name="Li T."/>
            <person name="Hu X."/>
            <person name="Zhang T."/>
            <person name="Song X."/>
            <person name="Zhang H."/>
            <person name="Dai N."/>
            <person name="Sheng W."/>
            <person name="Hou X."/>
            <person name="Wei L."/>
        </authorList>
    </citation>
    <scope>NUCLEOTIDE SEQUENCE</scope>
    <source>
        <strain evidence="2">KEN1</strain>
        <tissue evidence="2">Leaf</tissue>
    </source>
</reference>
<dbReference type="Gene3D" id="3.60.10.10">
    <property type="entry name" value="Endonuclease/exonuclease/phosphatase"/>
    <property type="match status" value="1"/>
</dbReference>
<accession>A0AAW2YAM2</accession>
<feature type="region of interest" description="Disordered" evidence="1">
    <location>
        <begin position="130"/>
        <end position="204"/>
    </location>
</feature>
<dbReference type="SUPFAM" id="SSF56219">
    <property type="entry name" value="DNase I-like"/>
    <property type="match status" value="1"/>
</dbReference>
<name>A0AAW2YAM2_9LAMI</name>
<feature type="compositionally biased region" description="Basic and acidic residues" evidence="1">
    <location>
        <begin position="139"/>
        <end position="148"/>
    </location>
</feature>
<comment type="caution">
    <text evidence="2">The sequence shown here is derived from an EMBL/GenBank/DDBJ whole genome shotgun (WGS) entry which is preliminary data.</text>
</comment>
<evidence type="ECO:0000256" key="1">
    <source>
        <dbReference type="SAM" id="MobiDB-lite"/>
    </source>
</evidence>
<dbReference type="PANTHER" id="PTHR33710">
    <property type="entry name" value="BNAC02G09200D PROTEIN"/>
    <property type="match status" value="1"/>
</dbReference>